<dbReference type="Proteomes" id="UP000189670">
    <property type="component" value="Unassembled WGS sequence"/>
</dbReference>
<dbReference type="EMBL" id="ATBP01000060">
    <property type="protein sequence ID" value="ETR73428.1"/>
    <property type="molecule type" value="Genomic_DNA"/>
</dbReference>
<comment type="caution">
    <text evidence="1">The sequence shown here is derived from an EMBL/GenBank/DDBJ whole genome shotgun (WGS) entry which is preliminary data.</text>
</comment>
<reference evidence="2" key="1">
    <citation type="submission" date="2012-11" db="EMBL/GenBank/DDBJ databases">
        <authorList>
            <person name="Lucero-Rivera Y.E."/>
            <person name="Tovar-Ramirez D."/>
        </authorList>
    </citation>
    <scope>NUCLEOTIDE SEQUENCE [LARGE SCALE GENOMIC DNA]</scope>
    <source>
        <strain evidence="2">Araruama</strain>
    </source>
</reference>
<dbReference type="Gene3D" id="2.60.120.200">
    <property type="match status" value="2"/>
</dbReference>
<organism evidence="1 2">
    <name type="scientific">Candidatus Magnetoglobus multicellularis str. Araruama</name>
    <dbReference type="NCBI Taxonomy" id="890399"/>
    <lineage>
        <taxon>Bacteria</taxon>
        <taxon>Pseudomonadati</taxon>
        <taxon>Thermodesulfobacteriota</taxon>
        <taxon>Desulfobacteria</taxon>
        <taxon>Desulfobacterales</taxon>
        <taxon>Desulfobacteraceae</taxon>
        <taxon>Candidatus Magnetoglobus</taxon>
    </lineage>
</organism>
<proteinExistence type="predicted"/>
<dbReference type="Pfam" id="PF13385">
    <property type="entry name" value="Laminin_G_3"/>
    <property type="match status" value="1"/>
</dbReference>
<evidence type="ECO:0000313" key="1">
    <source>
        <dbReference type="EMBL" id="ETR73428.1"/>
    </source>
</evidence>
<protein>
    <recommendedName>
        <fullName evidence="3">Laminin G domain-containing protein</fullName>
    </recommendedName>
</protein>
<accession>A0A1V1PF77</accession>
<name>A0A1V1PF77_9BACT</name>
<dbReference type="SUPFAM" id="SSF49899">
    <property type="entry name" value="Concanavalin A-like lectins/glucanases"/>
    <property type="match status" value="2"/>
</dbReference>
<dbReference type="AlphaFoldDB" id="A0A1V1PF77"/>
<dbReference type="InterPro" id="IPR013320">
    <property type="entry name" value="ConA-like_dom_sf"/>
</dbReference>
<sequence>MANTPRPERDMTPTGSIQLTTKLRTVEGNNSGVETLETIKNELQDNINHNDLQSIEAAGTGVTNGHIDNQAQTIDGVKTFSEFPKTPESNPTHNFQVATKKYVDDNNVMWDYTSVKTTGNCMALNSTTGCIKTSNVVYDKIGTNDFSIGFLVKRTGSNRGCIFAWGAAMGDDRNSIQIDIDELNDNFRFSVNHFIGGVKQDLSSFEIVSNDASGQIPNDGNWHKCAVVRKDRTFYMYVNGVSVPYTNKYSSDLDNVSLEALDYGWTIGQTEHGILQLEALVSNIQFTTGTLIDEDLQRVINAESITDFGKVISNYPLAEGNGGTVFESSGNGKSGHLTGNSASAWGNTQDHVFYNNDKGFSNRRIFDGSTNYVSFPDGGGTGTTHIIYAKVILANTGTAKKILNFRPSSGDGNEIRFEFKSTDKLSVTIIDSTGSGGNTYKQYTGDKEFDAGILYEVMSVWDGTNLKMYYNESGTGWVEDTPYAKSMDGSISMTDTTRIRRICANTTNGEKLAGIIHDLKVCEYSLDNFNNIQSGNEADAYSLRFLFNEASGTTIEDSSGNNDDGTFVGTTSTTKVPALLNGLTDAIGGTISNPSNAGGSIENGSETSITAVRANSAYRFKNILLGADSLEDWGSDFAVLRLGNNASIMSSKVDSTMAMLNNVYFDGSDYRFVEDGASTSVAMDKFGNIKFYVAETGTAGNVATALNVSTITKDNLEINGTGSGSNIKAIDSGTGIQVSANRTLNTLNAHYLTTLDSGGGDLPLCLRVAGNNQAVFNTNGDSCFTGKLGIENSSPFTSFHLGDTYSAVSGISPFAIMSTDANNLKSLHLENSSNESSASVRFVAKCGNADYLAFDQPSNANAGSLLDRVKRDSSYLFAYGRDLVLGTALSTEVVLSTNGNRAVVIDIDGNVGIGKDTPEGLFDITPDTINTTSYSYGCRVTTTQMNALTGMTDGAEVYNLTTHSKFYYNGNLSAWVEL</sequence>
<evidence type="ECO:0008006" key="3">
    <source>
        <dbReference type="Google" id="ProtNLM"/>
    </source>
</evidence>
<gene>
    <name evidence="1" type="ORF">OMM_00958</name>
</gene>
<evidence type="ECO:0000313" key="2">
    <source>
        <dbReference type="Proteomes" id="UP000189670"/>
    </source>
</evidence>